<dbReference type="PIRSF" id="PIRSF006769">
    <property type="entry name" value="RibD"/>
    <property type="match status" value="1"/>
</dbReference>
<dbReference type="InterPro" id="IPR002734">
    <property type="entry name" value="RibDG_C"/>
</dbReference>
<evidence type="ECO:0000256" key="10">
    <source>
        <dbReference type="ARBA" id="ARBA00022857"/>
    </source>
</evidence>
<keyword evidence="12" id="KW-0511">Multifunctional enzyme</keyword>
<keyword evidence="7 13" id="KW-0479">Metal-binding</keyword>
<feature type="binding site" evidence="15">
    <location>
        <position position="207"/>
    </location>
    <ligand>
        <name>substrate</name>
    </ligand>
</feature>
<dbReference type="PANTHER" id="PTHR38011:SF7">
    <property type="entry name" value="2,5-DIAMINO-6-RIBOSYLAMINO-4(3H)-PYRIMIDINONE 5'-PHOSPHATE REDUCTASE"/>
    <property type="match status" value="1"/>
</dbReference>
<keyword evidence="11 13" id="KW-0560">Oxidoreductase</keyword>
<feature type="binding site" evidence="15">
    <location>
        <position position="210"/>
    </location>
    <ligand>
        <name>substrate</name>
    </ligand>
</feature>
<dbReference type="EC" id="3.5.4.26" evidence="13"/>
<feature type="binding site" evidence="15">
    <location>
        <position position="187"/>
    </location>
    <ligand>
        <name>substrate</name>
    </ligand>
</feature>
<dbReference type="GO" id="GO:0008270">
    <property type="term" value="F:zinc ion binding"/>
    <property type="evidence" value="ECO:0007669"/>
    <property type="project" value="InterPro"/>
</dbReference>
<dbReference type="RefSeq" id="WP_013033733.1">
    <property type="nucleotide sequence ID" value="NC_013960.1"/>
</dbReference>
<dbReference type="HOGENOM" id="CLU_036590_1_2_6"/>
<evidence type="ECO:0000313" key="18">
    <source>
        <dbReference type="EMBL" id="ADE15876.1"/>
    </source>
</evidence>
<dbReference type="NCBIfam" id="TIGR00227">
    <property type="entry name" value="ribD_Cterm"/>
    <property type="match status" value="1"/>
</dbReference>
<keyword evidence="9 13" id="KW-0862">Zinc</keyword>
<dbReference type="SUPFAM" id="SSF53597">
    <property type="entry name" value="Dihydrofolate reductase-like"/>
    <property type="match status" value="1"/>
</dbReference>
<feature type="binding site" evidence="15">
    <location>
        <position position="173"/>
    </location>
    <ligand>
        <name>NADP(+)</name>
        <dbReference type="ChEBI" id="CHEBI:58349"/>
    </ligand>
</feature>
<dbReference type="PROSITE" id="PS51747">
    <property type="entry name" value="CYT_DCMP_DEAMINASES_2"/>
    <property type="match status" value="1"/>
</dbReference>
<evidence type="ECO:0000256" key="4">
    <source>
        <dbReference type="ARBA" id="ARBA00005259"/>
    </source>
</evidence>
<dbReference type="eggNOG" id="COG0117">
    <property type="taxonomic scope" value="Bacteria"/>
</dbReference>
<feature type="binding site" evidence="15">
    <location>
        <position position="171"/>
    </location>
    <ligand>
        <name>substrate</name>
    </ligand>
</feature>
<comment type="similarity">
    <text evidence="4 13">In the N-terminal section; belongs to the cytidine and deoxycytidylate deaminase family.</text>
</comment>
<evidence type="ECO:0000256" key="5">
    <source>
        <dbReference type="ARBA" id="ARBA00007417"/>
    </source>
</evidence>
<reference evidence="19" key="1">
    <citation type="submission" date="2010-04" db="EMBL/GenBank/DDBJ databases">
        <title>Complete genome sequence of Nitrosococcus halophilus Nc4, a salt-adapted, aerobic obligate ammonia-oxidizing sulfur purple bacterium.</title>
        <authorList>
            <consortium name="US DOE Joint Genome Institute"/>
            <person name="Campbell M.A."/>
            <person name="Malfatti S.A."/>
            <person name="Chain P.S.G."/>
            <person name="Heidelberg J.F."/>
            <person name="Ward B.B."/>
            <person name="Klotz M.G."/>
        </authorList>
    </citation>
    <scope>NUCLEOTIDE SEQUENCE [LARGE SCALE GENOMIC DNA]</scope>
    <source>
        <strain evidence="19">Nc4</strain>
    </source>
</reference>
<feature type="binding site" evidence="16">
    <location>
        <position position="53"/>
    </location>
    <ligand>
        <name>Zn(2+)</name>
        <dbReference type="ChEBI" id="CHEBI:29105"/>
        <note>catalytic</note>
    </ligand>
</feature>
<comment type="pathway">
    <text evidence="2 13">Cofactor biosynthesis; riboflavin biosynthesis; 5-amino-6-(D-ribitylamino)uracil from GTP: step 2/4.</text>
</comment>
<evidence type="ECO:0000256" key="8">
    <source>
        <dbReference type="ARBA" id="ARBA00022801"/>
    </source>
</evidence>
<evidence type="ECO:0000256" key="11">
    <source>
        <dbReference type="ARBA" id="ARBA00023002"/>
    </source>
</evidence>
<feature type="binding site" evidence="16">
    <location>
        <position position="78"/>
    </location>
    <ligand>
        <name>Zn(2+)</name>
        <dbReference type="ChEBI" id="CHEBI:29105"/>
        <note>catalytic</note>
    </ligand>
</feature>
<dbReference type="EMBL" id="CP001798">
    <property type="protein sequence ID" value="ADE15876.1"/>
    <property type="molecule type" value="Genomic_DNA"/>
</dbReference>
<dbReference type="GO" id="GO:0009231">
    <property type="term" value="P:riboflavin biosynthetic process"/>
    <property type="evidence" value="ECO:0007669"/>
    <property type="project" value="UniProtKB-UniPathway"/>
</dbReference>
<dbReference type="InterPro" id="IPR011549">
    <property type="entry name" value="RibD_C"/>
</dbReference>
<evidence type="ECO:0000256" key="9">
    <source>
        <dbReference type="ARBA" id="ARBA00022833"/>
    </source>
</evidence>
<evidence type="ECO:0000259" key="17">
    <source>
        <dbReference type="PROSITE" id="PS51747"/>
    </source>
</evidence>
<evidence type="ECO:0000256" key="7">
    <source>
        <dbReference type="ARBA" id="ARBA00022723"/>
    </source>
</evidence>
<dbReference type="PROSITE" id="PS00903">
    <property type="entry name" value="CYT_DCMP_DEAMINASES_1"/>
    <property type="match status" value="1"/>
</dbReference>
<dbReference type="InterPro" id="IPR002125">
    <property type="entry name" value="CMP_dCMP_dom"/>
</dbReference>
<feature type="binding site" evidence="15">
    <location>
        <position position="157"/>
    </location>
    <ligand>
        <name>NADP(+)</name>
        <dbReference type="ChEBI" id="CHEBI:58349"/>
    </ligand>
</feature>
<gene>
    <name evidence="18" type="ordered locus">Nhal_2811</name>
</gene>
<organism evidence="18 19">
    <name type="scientific">Nitrosococcus halophilus (strain Nc4)</name>
    <dbReference type="NCBI Taxonomy" id="472759"/>
    <lineage>
        <taxon>Bacteria</taxon>
        <taxon>Pseudomonadati</taxon>
        <taxon>Pseudomonadota</taxon>
        <taxon>Gammaproteobacteria</taxon>
        <taxon>Chromatiales</taxon>
        <taxon>Chromatiaceae</taxon>
        <taxon>Nitrosococcus</taxon>
    </lineage>
</organism>
<evidence type="ECO:0000256" key="6">
    <source>
        <dbReference type="ARBA" id="ARBA00022619"/>
    </source>
</evidence>
<dbReference type="AlphaFoldDB" id="D5BXW5"/>
<keyword evidence="8 13" id="KW-0378">Hydrolase</keyword>
<dbReference type="SUPFAM" id="SSF53927">
    <property type="entry name" value="Cytidine deaminase-like"/>
    <property type="match status" value="1"/>
</dbReference>
<dbReference type="PANTHER" id="PTHR38011">
    <property type="entry name" value="DIHYDROFOLATE REDUCTASE FAMILY PROTEIN (AFU_ORTHOLOGUE AFUA_8G06820)"/>
    <property type="match status" value="1"/>
</dbReference>
<feature type="binding site" evidence="16">
    <location>
        <position position="87"/>
    </location>
    <ligand>
        <name>Zn(2+)</name>
        <dbReference type="ChEBI" id="CHEBI:29105"/>
        <note>catalytic</note>
    </ligand>
</feature>
<evidence type="ECO:0000313" key="19">
    <source>
        <dbReference type="Proteomes" id="UP000001844"/>
    </source>
</evidence>
<comment type="catalytic activity">
    <reaction evidence="13">
        <text>2,5-diamino-6-hydroxy-4-(5-phosphoribosylamino)-pyrimidine + H2O + H(+) = 5-amino-6-(5-phospho-D-ribosylamino)uracil + NH4(+)</text>
        <dbReference type="Rhea" id="RHEA:21868"/>
        <dbReference type="ChEBI" id="CHEBI:15377"/>
        <dbReference type="ChEBI" id="CHEBI:15378"/>
        <dbReference type="ChEBI" id="CHEBI:28938"/>
        <dbReference type="ChEBI" id="CHEBI:58453"/>
        <dbReference type="ChEBI" id="CHEBI:58614"/>
        <dbReference type="EC" id="3.5.4.26"/>
    </reaction>
</comment>
<dbReference type="FunFam" id="3.40.140.10:FF:000025">
    <property type="entry name" value="Riboflavin biosynthesis protein RibD"/>
    <property type="match status" value="1"/>
</dbReference>
<dbReference type="Gene3D" id="3.40.430.10">
    <property type="entry name" value="Dihydrofolate Reductase, subunit A"/>
    <property type="match status" value="1"/>
</dbReference>
<comment type="catalytic activity">
    <reaction evidence="13">
        <text>5-amino-6-(5-phospho-D-ribitylamino)uracil + NADP(+) = 5-amino-6-(5-phospho-D-ribosylamino)uracil + NADPH + H(+)</text>
        <dbReference type="Rhea" id="RHEA:17845"/>
        <dbReference type="ChEBI" id="CHEBI:15378"/>
        <dbReference type="ChEBI" id="CHEBI:57783"/>
        <dbReference type="ChEBI" id="CHEBI:58349"/>
        <dbReference type="ChEBI" id="CHEBI:58421"/>
        <dbReference type="ChEBI" id="CHEBI:58453"/>
        <dbReference type="EC" id="1.1.1.193"/>
    </reaction>
</comment>
<keyword evidence="6 13" id="KW-0686">Riboflavin biosynthesis</keyword>
<comment type="pathway">
    <text evidence="3 13">Cofactor biosynthesis; riboflavin biosynthesis; 5-amino-6-(D-ribitylamino)uracil from GTP: step 3/4.</text>
</comment>
<evidence type="ECO:0000256" key="1">
    <source>
        <dbReference type="ARBA" id="ARBA00002151"/>
    </source>
</evidence>
<dbReference type="Gene3D" id="3.40.140.10">
    <property type="entry name" value="Cytidine Deaminase, domain 2"/>
    <property type="match status" value="1"/>
</dbReference>
<evidence type="ECO:0000256" key="3">
    <source>
        <dbReference type="ARBA" id="ARBA00004910"/>
    </source>
</evidence>
<feature type="active site" description="Proton donor" evidence="14">
    <location>
        <position position="55"/>
    </location>
</feature>
<protein>
    <recommendedName>
        <fullName evidence="13">Riboflavin biosynthesis protein RibD</fullName>
    </recommendedName>
    <domain>
        <recommendedName>
            <fullName evidence="13">Diaminohydroxyphosphoribosylaminopyrimidine deaminase</fullName>
            <shortName evidence="13">DRAP deaminase</shortName>
            <ecNumber evidence="13">3.5.4.26</ecNumber>
        </recommendedName>
        <alternativeName>
            <fullName evidence="13">Riboflavin-specific deaminase</fullName>
        </alternativeName>
    </domain>
    <domain>
        <recommendedName>
            <fullName evidence="13">5-amino-6-(5-phosphoribosylamino)uracil reductase</fullName>
            <ecNumber evidence="13">1.1.1.193</ecNumber>
        </recommendedName>
        <alternativeName>
            <fullName evidence="13">HTP reductase</fullName>
        </alternativeName>
    </domain>
</protein>
<dbReference type="eggNOG" id="COG1985">
    <property type="taxonomic scope" value="Bacteria"/>
</dbReference>
<evidence type="ECO:0000256" key="14">
    <source>
        <dbReference type="PIRSR" id="PIRSR006769-1"/>
    </source>
</evidence>
<dbReference type="GO" id="GO:0050661">
    <property type="term" value="F:NADP binding"/>
    <property type="evidence" value="ECO:0007669"/>
    <property type="project" value="InterPro"/>
</dbReference>
<accession>D5BXW5</accession>
<feature type="binding site" evidence="15">
    <location>
        <position position="199"/>
    </location>
    <ligand>
        <name>NADP(+)</name>
        <dbReference type="ChEBI" id="CHEBI:58349"/>
    </ligand>
</feature>
<dbReference type="KEGG" id="nhl:Nhal_2811"/>
<dbReference type="InterPro" id="IPR016193">
    <property type="entry name" value="Cytidine_deaminase-like"/>
</dbReference>
<dbReference type="Pfam" id="PF01872">
    <property type="entry name" value="RibD_C"/>
    <property type="match status" value="1"/>
</dbReference>
<keyword evidence="10 13" id="KW-0521">NADP</keyword>
<dbReference type="CDD" id="cd01284">
    <property type="entry name" value="Riboflavin_deaminase-reductase"/>
    <property type="match status" value="1"/>
</dbReference>
<feature type="binding site" evidence="15">
    <location>
        <begin position="304"/>
        <end position="310"/>
    </location>
    <ligand>
        <name>NADP(+)</name>
        <dbReference type="ChEBI" id="CHEBI:58349"/>
    </ligand>
</feature>
<feature type="domain" description="CMP/dCMP-type deaminase" evidence="17">
    <location>
        <begin position="4"/>
        <end position="126"/>
    </location>
</feature>
<dbReference type="NCBIfam" id="TIGR00326">
    <property type="entry name" value="eubact_ribD"/>
    <property type="match status" value="1"/>
</dbReference>
<feature type="binding site" evidence="15">
    <location>
        <position position="203"/>
    </location>
    <ligand>
        <name>substrate</name>
    </ligand>
</feature>
<evidence type="ECO:0000256" key="13">
    <source>
        <dbReference type="PIRNR" id="PIRNR006769"/>
    </source>
</evidence>
<comment type="function">
    <text evidence="1 13">Converts 2,5-diamino-6-(ribosylamino)-4(3h)-pyrimidinone 5'-phosphate into 5-amino-6-(ribosylamino)-2,4(1h,3h)-pyrimidinedione 5'-phosphate.</text>
</comment>
<dbReference type="InterPro" id="IPR016192">
    <property type="entry name" value="APOBEC/CMP_deaminase_Zn-bd"/>
</dbReference>
<dbReference type="GO" id="GO:0008835">
    <property type="term" value="F:diaminohydroxyphosphoribosylaminopyrimidine deaminase activity"/>
    <property type="evidence" value="ECO:0007669"/>
    <property type="project" value="UniProtKB-EC"/>
</dbReference>
<dbReference type="Proteomes" id="UP000001844">
    <property type="component" value="Chromosome"/>
</dbReference>
<sequence length="373" mass="40551">MEQVNDRAYMARALKLAWRGLFTTDPNPRVGCVLVRAGEIVGEGWHQWAGDAHAEVNALRQADVRARGATCYVTLEPCCHRGRTPPCTEALIEAGVVRVVAAMRDPNPKVAGQGLAQLREAGLQVEYGLLQEEAQALNPGFVQRLVQGRPWVRCKLAMSLDGATALASGESRWITAPPARRDVQRWRARSSAILTGIGTVIGDDPALNVRYEELQNEVPPGFDRQPWRVILDRKLAISEKARLLSLPGPVLIACADGEQPKAESLRSKGAEVISLPVASEGLDLKALMAVLAAREINELHVECGARLAGSLLQAGLMDELVLYIAPKLMGEASLGLLRLPGIQTMEDCIQVDIKEIRAVGRDWRLVAKILPKG</sequence>
<evidence type="ECO:0000256" key="15">
    <source>
        <dbReference type="PIRSR" id="PIRSR006769-2"/>
    </source>
</evidence>
<comment type="similarity">
    <text evidence="5 13">In the C-terminal section; belongs to the HTP reductase family.</text>
</comment>
<dbReference type="STRING" id="472759.Nhal_2811"/>
<dbReference type="Pfam" id="PF00383">
    <property type="entry name" value="dCMP_cyt_deam_1"/>
    <property type="match status" value="1"/>
</dbReference>
<comment type="cofactor">
    <cofactor evidence="13 16">
        <name>Zn(2+)</name>
        <dbReference type="ChEBI" id="CHEBI:29105"/>
    </cofactor>
    <text evidence="13 16">Binds 1 zinc ion.</text>
</comment>
<proteinExistence type="inferred from homology"/>
<evidence type="ECO:0000256" key="12">
    <source>
        <dbReference type="ARBA" id="ARBA00023268"/>
    </source>
</evidence>
<dbReference type="GO" id="GO:0008703">
    <property type="term" value="F:5-amino-6-(5-phosphoribosylamino)uracil reductase activity"/>
    <property type="evidence" value="ECO:0007669"/>
    <property type="project" value="UniProtKB-EC"/>
</dbReference>
<evidence type="ECO:0000256" key="2">
    <source>
        <dbReference type="ARBA" id="ARBA00004882"/>
    </source>
</evidence>
<name>D5BXW5_NITHN</name>
<dbReference type="EC" id="1.1.1.193" evidence="13"/>
<dbReference type="InterPro" id="IPR004794">
    <property type="entry name" value="Eubact_RibD"/>
</dbReference>
<dbReference type="UniPathway" id="UPA00275">
    <property type="reaction ID" value="UER00401"/>
</dbReference>
<dbReference type="InterPro" id="IPR024072">
    <property type="entry name" value="DHFR-like_dom_sf"/>
</dbReference>
<dbReference type="InterPro" id="IPR050765">
    <property type="entry name" value="Riboflavin_Biosynth_HTPR"/>
</dbReference>
<keyword evidence="19" id="KW-1185">Reference proteome</keyword>
<feature type="binding site" evidence="15">
    <location>
        <position position="302"/>
    </location>
    <ligand>
        <name>substrate</name>
    </ligand>
</feature>
<evidence type="ECO:0000256" key="16">
    <source>
        <dbReference type="PIRSR" id="PIRSR006769-3"/>
    </source>
</evidence>